<comment type="caution">
    <text evidence="3">The sequence shown here is derived from an EMBL/GenBank/DDBJ whole genome shotgun (WGS) entry which is preliminary data.</text>
</comment>
<dbReference type="Pfam" id="PF01553">
    <property type="entry name" value="Acyltransferase"/>
    <property type="match status" value="1"/>
</dbReference>
<dbReference type="GO" id="GO:0004366">
    <property type="term" value="F:glycerol-3-phosphate O-acyltransferase activity"/>
    <property type="evidence" value="ECO:0007669"/>
    <property type="project" value="TreeGrafter"/>
</dbReference>
<feature type="transmembrane region" description="Helical" evidence="1">
    <location>
        <begin position="259"/>
        <end position="275"/>
    </location>
</feature>
<dbReference type="GO" id="GO:0016287">
    <property type="term" value="F:glycerone-phosphate O-acyltransferase activity"/>
    <property type="evidence" value="ECO:0007669"/>
    <property type="project" value="TreeGrafter"/>
</dbReference>
<keyword evidence="4" id="KW-1185">Reference proteome</keyword>
<dbReference type="SUPFAM" id="SSF69593">
    <property type="entry name" value="Glycerol-3-phosphate (1)-acyltransferase"/>
    <property type="match status" value="1"/>
</dbReference>
<keyword evidence="1" id="KW-1133">Transmembrane helix</keyword>
<evidence type="ECO:0000256" key="1">
    <source>
        <dbReference type="SAM" id="Phobius"/>
    </source>
</evidence>
<gene>
    <name evidence="3" type="ORF">GCM10011531_19760</name>
</gene>
<dbReference type="PANTHER" id="PTHR31605:SF0">
    <property type="entry name" value="GLYCEROL-3-PHOSPHATE O-ACYLTRANSFERASE 1"/>
    <property type="match status" value="1"/>
</dbReference>
<dbReference type="InterPro" id="IPR052744">
    <property type="entry name" value="GPAT/DAPAT"/>
</dbReference>
<evidence type="ECO:0000313" key="4">
    <source>
        <dbReference type="Proteomes" id="UP000598120"/>
    </source>
</evidence>
<reference evidence="3 4" key="1">
    <citation type="journal article" date="2014" name="Int. J. Syst. Evol. Microbiol.">
        <title>Complete genome sequence of Corynebacterium casei LMG S-19264T (=DSM 44701T), isolated from a smear-ripened cheese.</title>
        <authorList>
            <consortium name="US DOE Joint Genome Institute (JGI-PGF)"/>
            <person name="Walter F."/>
            <person name="Albersmeier A."/>
            <person name="Kalinowski J."/>
            <person name="Ruckert C."/>
        </authorList>
    </citation>
    <scope>NUCLEOTIDE SEQUENCE [LARGE SCALE GENOMIC DNA]</scope>
    <source>
        <strain evidence="3 4">CGMCC 1.15295</strain>
    </source>
</reference>
<feature type="transmembrane region" description="Helical" evidence="1">
    <location>
        <begin position="320"/>
        <end position="336"/>
    </location>
</feature>
<name>A0A8J2XA93_9FLAO</name>
<evidence type="ECO:0000313" key="3">
    <source>
        <dbReference type="EMBL" id="GFZ88248.1"/>
    </source>
</evidence>
<proteinExistence type="predicted"/>
<dbReference type="InterPro" id="IPR002123">
    <property type="entry name" value="Plipid/glycerol_acylTrfase"/>
</dbReference>
<dbReference type="Proteomes" id="UP000598120">
    <property type="component" value="Unassembled WGS sequence"/>
</dbReference>
<protein>
    <recommendedName>
        <fullName evidence="2">Phospholipid/glycerol acyltransferase domain-containing protein</fullName>
    </recommendedName>
</protein>
<feature type="domain" description="Phospholipid/glycerol acyltransferase" evidence="2">
    <location>
        <begin position="38"/>
        <end position="165"/>
    </location>
</feature>
<feature type="transmembrane region" description="Helical" evidence="1">
    <location>
        <begin position="295"/>
        <end position="313"/>
    </location>
</feature>
<organism evidence="3 4">
    <name type="scientific">Aquaticitalea lipolytica</name>
    <dbReference type="NCBI Taxonomy" id="1247562"/>
    <lineage>
        <taxon>Bacteria</taxon>
        <taxon>Pseudomonadati</taxon>
        <taxon>Bacteroidota</taxon>
        <taxon>Flavobacteriia</taxon>
        <taxon>Flavobacteriales</taxon>
        <taxon>Flavobacteriaceae</taxon>
        <taxon>Aquaticitalea</taxon>
    </lineage>
</organism>
<dbReference type="CDD" id="cd07992">
    <property type="entry name" value="LPLAT_AAK14816-like"/>
    <property type="match status" value="1"/>
</dbReference>
<keyword evidence="1" id="KW-0812">Transmembrane</keyword>
<dbReference type="PANTHER" id="PTHR31605">
    <property type="entry name" value="GLYCEROL-3-PHOSPHATE O-ACYLTRANSFERASE 1"/>
    <property type="match status" value="1"/>
</dbReference>
<dbReference type="SMART" id="SM00563">
    <property type="entry name" value="PlsC"/>
    <property type="match status" value="1"/>
</dbReference>
<dbReference type="EMBL" id="BMIC01000003">
    <property type="protein sequence ID" value="GFZ88248.1"/>
    <property type="molecule type" value="Genomic_DNA"/>
</dbReference>
<evidence type="ECO:0000259" key="2">
    <source>
        <dbReference type="SMART" id="SM00563"/>
    </source>
</evidence>
<dbReference type="AlphaFoldDB" id="A0A8J2XA93"/>
<dbReference type="GO" id="GO:0008654">
    <property type="term" value="P:phospholipid biosynthetic process"/>
    <property type="evidence" value="ECO:0007669"/>
    <property type="project" value="TreeGrafter"/>
</dbReference>
<sequence>MKQLWLHSVRLYLKIGLFFYFKKITVVNADKVPKDGAVLLLSNHQNALLDALLIATNSGRFSYFLTRASVFNNKLISKILRSLLMIPVYRIRDGWGNLTKNNSVFSSTAKLLSKQKAIVIFPEGSHNLKRTVRPLSKGFARIIFETLDDFPDTKITLVPVGVNFVHAERFADSTLLNFGNAIVVDANSTKSASELKETIFKELCQLTIHINSDDYDETLKKLEHLNIDFLNPDAVNTCIASNFKTCKAVKKESNTFKKLFKVLLIINLFLPYLLWKKVFQPNINEIEFTSTFRFAIAISVVPIFLVLIMVLLSLTIGVKFAIMYLLNVLVLTLLAVKL</sequence>
<accession>A0A8J2XA93</accession>
<dbReference type="RefSeq" id="WP_229660208.1">
    <property type="nucleotide sequence ID" value="NZ_BMIC01000003.1"/>
</dbReference>
<keyword evidence="1" id="KW-0472">Membrane</keyword>